<sequence length="226" mass="25999">MPTLEIREGAINLLMQVYRKEFASIGGYLTDAGEAYENNEQVKLKATGEGSEEVQTPVADKIKLGEPGYKERYYAEKFNASNPGEIEEVKRDVVLKYVEDLKDLIDLEITFFMGEPFKPFDQLMGTLPAARVFLFNCCCWVFSKALTEEYRKLMTEPSSPISSFYPSDFEIDMHGKRFAWQGVVKLPFIDEWKLLVATRKLEATLTVEEQFRNSVMLVLFFSQYCP</sequence>
<dbReference type="EMBL" id="VEPZ02001236">
    <property type="protein sequence ID" value="KAE8684989.1"/>
    <property type="molecule type" value="Genomic_DNA"/>
</dbReference>
<dbReference type="GO" id="GO:0003723">
    <property type="term" value="F:RNA binding"/>
    <property type="evidence" value="ECO:0007669"/>
    <property type="project" value="TreeGrafter"/>
</dbReference>
<gene>
    <name evidence="2" type="ORF">F3Y22_tig00111105pilonHSYRG00903</name>
</gene>
<reference evidence="2" key="1">
    <citation type="submission" date="2019-09" db="EMBL/GenBank/DDBJ databases">
        <title>Draft genome information of white flower Hibiscus syriacus.</title>
        <authorList>
            <person name="Kim Y.-M."/>
        </authorList>
    </citation>
    <scope>NUCLEOTIDE SEQUENCE [LARGE SCALE GENOMIC DNA]</scope>
    <source>
        <strain evidence="2">YM2019G1</strain>
    </source>
</reference>
<proteinExistence type="predicted"/>
<dbReference type="InterPro" id="IPR027073">
    <property type="entry name" value="5_3_exoribonuclease"/>
</dbReference>
<dbReference type="Pfam" id="PF17846">
    <property type="entry name" value="XRN_M"/>
    <property type="match status" value="2"/>
</dbReference>
<dbReference type="AlphaFoldDB" id="A0A6A2Z0L6"/>
<comment type="caution">
    <text evidence="2">The sequence shown here is derived from an EMBL/GenBank/DDBJ whole genome shotgun (WGS) entry which is preliminary data.</text>
</comment>
<dbReference type="PANTHER" id="PTHR12341:SF74">
    <property type="entry name" value="5'-3' EXORIBONUCLEASE 4"/>
    <property type="match status" value="1"/>
</dbReference>
<organism evidence="2 3">
    <name type="scientific">Hibiscus syriacus</name>
    <name type="common">Rose of Sharon</name>
    <dbReference type="NCBI Taxonomy" id="106335"/>
    <lineage>
        <taxon>Eukaryota</taxon>
        <taxon>Viridiplantae</taxon>
        <taxon>Streptophyta</taxon>
        <taxon>Embryophyta</taxon>
        <taxon>Tracheophyta</taxon>
        <taxon>Spermatophyta</taxon>
        <taxon>Magnoliopsida</taxon>
        <taxon>eudicotyledons</taxon>
        <taxon>Gunneridae</taxon>
        <taxon>Pentapetalae</taxon>
        <taxon>rosids</taxon>
        <taxon>malvids</taxon>
        <taxon>Malvales</taxon>
        <taxon>Malvaceae</taxon>
        <taxon>Malvoideae</taxon>
        <taxon>Hibiscus</taxon>
    </lineage>
</organism>
<accession>A0A6A2Z0L6</accession>
<dbReference type="GO" id="GO:0005634">
    <property type="term" value="C:nucleus"/>
    <property type="evidence" value="ECO:0007669"/>
    <property type="project" value="TreeGrafter"/>
</dbReference>
<keyword evidence="3" id="KW-1185">Reference proteome</keyword>
<feature type="domain" description="Xrn1 helical" evidence="1">
    <location>
        <begin position="99"/>
        <end position="218"/>
    </location>
</feature>
<protein>
    <submittedName>
        <fullName evidence="2">Heat stable protein 1</fullName>
    </submittedName>
</protein>
<dbReference type="InterPro" id="IPR041412">
    <property type="entry name" value="Xrn1_helical"/>
</dbReference>
<name>A0A6A2Z0L6_HIBSY</name>
<dbReference type="PANTHER" id="PTHR12341">
    <property type="entry name" value="5'-&gt;3' EXORIBONUCLEASE"/>
    <property type="match status" value="1"/>
</dbReference>
<evidence type="ECO:0000259" key="1">
    <source>
        <dbReference type="Pfam" id="PF17846"/>
    </source>
</evidence>
<feature type="domain" description="Xrn1 helical" evidence="1">
    <location>
        <begin position="1"/>
        <end position="35"/>
    </location>
</feature>
<dbReference type="GO" id="GO:0000956">
    <property type="term" value="P:nuclear-transcribed mRNA catabolic process"/>
    <property type="evidence" value="ECO:0007669"/>
    <property type="project" value="TreeGrafter"/>
</dbReference>
<evidence type="ECO:0000313" key="3">
    <source>
        <dbReference type="Proteomes" id="UP000436088"/>
    </source>
</evidence>
<dbReference type="Proteomes" id="UP000436088">
    <property type="component" value="Unassembled WGS sequence"/>
</dbReference>
<dbReference type="Gene3D" id="1.25.40.1050">
    <property type="match status" value="1"/>
</dbReference>
<evidence type="ECO:0000313" key="2">
    <source>
        <dbReference type="EMBL" id="KAE8684989.1"/>
    </source>
</evidence>
<dbReference type="GO" id="GO:0004534">
    <property type="term" value="F:5'-3' RNA exonuclease activity"/>
    <property type="evidence" value="ECO:0007669"/>
    <property type="project" value="TreeGrafter"/>
</dbReference>